<dbReference type="GO" id="GO:0003697">
    <property type="term" value="F:single-stranded DNA binding"/>
    <property type="evidence" value="ECO:0007669"/>
    <property type="project" value="InterPro"/>
</dbReference>
<reference evidence="4" key="1">
    <citation type="submission" date="2023-03" db="EMBL/GenBank/DDBJ databases">
        <authorList>
            <person name="Steffen K."/>
            <person name="Cardenas P."/>
        </authorList>
    </citation>
    <scope>NUCLEOTIDE SEQUENCE</scope>
</reference>
<dbReference type="HAMAP" id="MF_00984">
    <property type="entry name" value="SSB"/>
    <property type="match status" value="1"/>
</dbReference>
<dbReference type="SUPFAM" id="SSF50249">
    <property type="entry name" value="Nucleic acid-binding proteins"/>
    <property type="match status" value="1"/>
</dbReference>
<evidence type="ECO:0000256" key="3">
    <source>
        <dbReference type="SAM" id="MobiDB-lite"/>
    </source>
</evidence>
<dbReference type="GO" id="GO:0009295">
    <property type="term" value="C:nucleoid"/>
    <property type="evidence" value="ECO:0007669"/>
    <property type="project" value="TreeGrafter"/>
</dbReference>
<sequence length="147" mass="16091">MLNKMLVIGNVGRDPEMRYTPNGSAVTSFSLAVNRYYTPAGGERQEETEWFNVVAWNRLAETCNNYVTRGMKIYVEGRLRSNSWVGQDGQTRFRNEIIANTVQFLDRRQGGSGYGGPPGEPSGGGGYGADGGYGGPEEPSDADDLPW</sequence>
<accession>A0AA35RBV9</accession>
<dbReference type="EMBL" id="CASHTH010000782">
    <property type="protein sequence ID" value="CAI8007536.1"/>
    <property type="molecule type" value="Genomic_DNA"/>
</dbReference>
<name>A0AA35RBV9_GEOBA</name>
<dbReference type="CDD" id="cd04496">
    <property type="entry name" value="SSB_OBF"/>
    <property type="match status" value="1"/>
</dbReference>
<dbReference type="GO" id="GO:0006260">
    <property type="term" value="P:DNA replication"/>
    <property type="evidence" value="ECO:0007669"/>
    <property type="project" value="InterPro"/>
</dbReference>
<evidence type="ECO:0000313" key="4">
    <source>
        <dbReference type="EMBL" id="CAI8007536.1"/>
    </source>
</evidence>
<protein>
    <submittedName>
        <fullName evidence="4">Single-stranded DNA-binding protein</fullName>
    </submittedName>
</protein>
<evidence type="ECO:0000313" key="5">
    <source>
        <dbReference type="Proteomes" id="UP001174909"/>
    </source>
</evidence>
<keyword evidence="1 2" id="KW-0238">DNA-binding</keyword>
<dbReference type="Proteomes" id="UP001174909">
    <property type="component" value="Unassembled WGS sequence"/>
</dbReference>
<keyword evidence="5" id="KW-1185">Reference proteome</keyword>
<organism evidence="4 5">
    <name type="scientific">Geodia barretti</name>
    <name type="common">Barrett's horny sponge</name>
    <dbReference type="NCBI Taxonomy" id="519541"/>
    <lineage>
        <taxon>Eukaryota</taxon>
        <taxon>Metazoa</taxon>
        <taxon>Porifera</taxon>
        <taxon>Demospongiae</taxon>
        <taxon>Heteroscleromorpha</taxon>
        <taxon>Tetractinellida</taxon>
        <taxon>Astrophorina</taxon>
        <taxon>Geodiidae</taxon>
        <taxon>Geodia</taxon>
    </lineage>
</organism>
<dbReference type="PANTHER" id="PTHR10302">
    <property type="entry name" value="SINGLE-STRANDED DNA-BINDING PROTEIN"/>
    <property type="match status" value="1"/>
</dbReference>
<gene>
    <name evidence="4" type="ORF">GBAR_LOCUS5256</name>
</gene>
<dbReference type="Pfam" id="PF00436">
    <property type="entry name" value="SSB"/>
    <property type="match status" value="1"/>
</dbReference>
<dbReference type="InterPro" id="IPR012340">
    <property type="entry name" value="NA-bd_OB-fold"/>
</dbReference>
<dbReference type="PANTHER" id="PTHR10302:SF27">
    <property type="entry name" value="SINGLE-STRANDED DNA-BINDING PROTEIN"/>
    <property type="match status" value="1"/>
</dbReference>
<dbReference type="PROSITE" id="PS50935">
    <property type="entry name" value="SSB"/>
    <property type="match status" value="1"/>
</dbReference>
<dbReference type="AlphaFoldDB" id="A0AA35RBV9"/>
<evidence type="ECO:0000256" key="1">
    <source>
        <dbReference type="ARBA" id="ARBA00023125"/>
    </source>
</evidence>
<dbReference type="Gene3D" id="2.40.50.140">
    <property type="entry name" value="Nucleic acid-binding proteins"/>
    <property type="match status" value="1"/>
</dbReference>
<feature type="region of interest" description="Disordered" evidence="3">
    <location>
        <begin position="107"/>
        <end position="147"/>
    </location>
</feature>
<evidence type="ECO:0000256" key="2">
    <source>
        <dbReference type="PROSITE-ProRule" id="PRU00252"/>
    </source>
</evidence>
<feature type="compositionally biased region" description="Acidic residues" evidence="3">
    <location>
        <begin position="138"/>
        <end position="147"/>
    </location>
</feature>
<dbReference type="InterPro" id="IPR000424">
    <property type="entry name" value="Primosome_PriB/ssb"/>
</dbReference>
<proteinExistence type="inferred from homology"/>
<comment type="caution">
    <text evidence="4">The sequence shown here is derived from an EMBL/GenBank/DDBJ whole genome shotgun (WGS) entry which is preliminary data.</text>
</comment>
<feature type="compositionally biased region" description="Gly residues" evidence="3">
    <location>
        <begin position="110"/>
        <end position="135"/>
    </location>
</feature>
<dbReference type="InterPro" id="IPR011344">
    <property type="entry name" value="ssDNA-bd"/>
</dbReference>
<dbReference type="NCBIfam" id="TIGR00621">
    <property type="entry name" value="ssb"/>
    <property type="match status" value="1"/>
</dbReference>